<gene>
    <name evidence="3" type="ORF">NGRA_2551</name>
</gene>
<dbReference type="Proteomes" id="UP000740883">
    <property type="component" value="Unassembled WGS sequence"/>
</dbReference>
<feature type="chain" id="PRO_5040375396" evidence="2">
    <location>
        <begin position="16"/>
        <end position="521"/>
    </location>
</feature>
<keyword evidence="1" id="KW-0175">Coiled coil</keyword>
<feature type="coiled-coil region" evidence="1">
    <location>
        <begin position="400"/>
        <end position="444"/>
    </location>
</feature>
<accession>A0A9P6KY14</accession>
<dbReference type="AlphaFoldDB" id="A0A9P6KY14"/>
<proteinExistence type="predicted"/>
<keyword evidence="2" id="KW-0732">Signal</keyword>
<comment type="caution">
    <text evidence="3">The sequence shown here is derived from an EMBL/GenBank/DDBJ whole genome shotgun (WGS) entry which is preliminary data.</text>
</comment>
<feature type="signal peptide" evidence="2">
    <location>
        <begin position="1"/>
        <end position="15"/>
    </location>
</feature>
<evidence type="ECO:0000313" key="4">
    <source>
        <dbReference type="Proteomes" id="UP000740883"/>
    </source>
</evidence>
<evidence type="ECO:0000256" key="1">
    <source>
        <dbReference type="SAM" id="Coils"/>
    </source>
</evidence>
<evidence type="ECO:0000313" key="3">
    <source>
        <dbReference type="EMBL" id="KAF9761582.1"/>
    </source>
</evidence>
<protein>
    <submittedName>
        <fullName evidence="3">Uncharacterized protein</fullName>
    </submittedName>
</protein>
<name>A0A9P6KY14_9MICR</name>
<sequence>MVNIVFALMLNSIFGFLYENEEYDDKISFLLITDQSSIEKVELKTEQGRKLNLIEDVEIIKCQVQDVVLSNDVRKIVFDDARVFQYIVSFKVKDNVPCSNVKLAIFKNSDNIILSQLYFWFHEYITLDFLSILKDKESMQVKYHLGDKKYDFATTSGAIYLTLNDKLYKTYVIDPKPKNPNILMRKNVIRSALWNFQETYMSQEFLNGIFTRFEDKKDKFLRIIQQNHDFVYIFLKLSSIEVVRKTLGEIINLQNEYKKLQLPIDVNTENLYICENLVRYILMCNQLSRIFYDDYNQLLFPKLKIFEDYICHDPETSEIFRDFFRSLEYIFKAFLILQEYTHKYIILTLGDEFTVCMLREKFVFKEEFYENWESLDEKNDAKKKIMNIITDKEKTKNDISKENESKKLRLENRKTEIEKKEGEIKALEKQLVEQKNHNEDLLKKLSESLQAEKIENLPTLSYTVECLKKSKDDKNVAILKKFENFGNQPLFNETPIYILLVNQYLDNIAANEKIEKMKLAS</sequence>
<organism evidence="3 4">
    <name type="scientific">Nosema granulosis</name>
    <dbReference type="NCBI Taxonomy" id="83296"/>
    <lineage>
        <taxon>Eukaryota</taxon>
        <taxon>Fungi</taxon>
        <taxon>Fungi incertae sedis</taxon>
        <taxon>Microsporidia</taxon>
        <taxon>Nosematidae</taxon>
        <taxon>Nosema</taxon>
    </lineage>
</organism>
<dbReference type="EMBL" id="SBJO01000303">
    <property type="protein sequence ID" value="KAF9761582.1"/>
    <property type="molecule type" value="Genomic_DNA"/>
</dbReference>
<reference evidence="3 4" key="1">
    <citation type="journal article" date="2020" name="Genome Biol. Evol.">
        <title>Comparative genomics of strictly vertically transmitted, feminizing microsporidia endosymbionts of amphipod crustaceans.</title>
        <authorList>
            <person name="Cormier A."/>
            <person name="Chebbi M.A."/>
            <person name="Giraud I."/>
            <person name="Wattier R."/>
            <person name="Teixeira M."/>
            <person name="Gilbert C."/>
            <person name="Rigaud T."/>
            <person name="Cordaux R."/>
        </authorList>
    </citation>
    <scope>NUCLEOTIDE SEQUENCE [LARGE SCALE GENOMIC DNA]</scope>
    <source>
        <strain evidence="3 4">Ou3-Ou53</strain>
    </source>
</reference>
<evidence type="ECO:0000256" key="2">
    <source>
        <dbReference type="SAM" id="SignalP"/>
    </source>
</evidence>
<keyword evidence="4" id="KW-1185">Reference proteome</keyword>